<keyword evidence="1" id="KW-0614">Plasmid</keyword>
<dbReference type="AlphaFoldDB" id="D1C112"/>
<name>D1C112_XYLCX</name>
<dbReference type="HOGENOM" id="CLU_1160745_0_0_11"/>
<geneLocation type="plasmid" evidence="1 2">
    <name>pXCEL01</name>
</geneLocation>
<dbReference type="EMBL" id="CP001822">
    <property type="protein sequence ID" value="ACZ32478.1"/>
    <property type="molecule type" value="Genomic_DNA"/>
</dbReference>
<keyword evidence="2" id="KW-1185">Reference proteome</keyword>
<dbReference type="KEGG" id="xce:Xcel_3479"/>
<reference evidence="1 2" key="1">
    <citation type="journal article" date="2010" name="Stand. Genomic Sci.">
        <title>Complete genome sequence of Xylanimonas cellulosilytica type strain (XIL07).</title>
        <authorList>
            <person name="Foster B."/>
            <person name="Pukall R."/>
            <person name="Abt B."/>
            <person name="Nolan M."/>
            <person name="Glavina Del Rio T."/>
            <person name="Chen F."/>
            <person name="Lucas S."/>
            <person name="Tice H."/>
            <person name="Pitluck S."/>
            <person name="Cheng J.-F."/>
            <person name="Chertkov O."/>
            <person name="Brettin T."/>
            <person name="Han C."/>
            <person name="Detter J.C."/>
            <person name="Bruce D."/>
            <person name="Goodwin L."/>
            <person name="Ivanova N."/>
            <person name="Mavromatis K."/>
            <person name="Pati A."/>
            <person name="Mikhailova N."/>
            <person name="Chen A."/>
            <person name="Palaniappan K."/>
            <person name="Land M."/>
            <person name="Hauser L."/>
            <person name="Chang Y.-J."/>
            <person name="Jeffries C.D."/>
            <person name="Chain P."/>
            <person name="Rohde M."/>
            <person name="Goeker M."/>
            <person name="Bristow J."/>
            <person name="Eisen J.A."/>
            <person name="Markowitz V."/>
            <person name="Hugenholtz P."/>
            <person name="Kyrpides N.C."/>
            <person name="Klenk H.-P."/>
            <person name="Lapidus A."/>
        </authorList>
    </citation>
    <scope>NUCLEOTIDE SEQUENCE [LARGE SCALE GENOMIC DNA]</scope>
    <source>
        <strain evidence="2">DSM 15894 / CECT 5975 / LMG 20990 / XIL07</strain>
        <plasmid evidence="2">Plasmid pXCEL01</plasmid>
    </source>
</reference>
<gene>
    <name evidence="1" type="ORF">Xcel_3479</name>
</gene>
<protein>
    <submittedName>
        <fullName evidence="1">Uncharacterized protein</fullName>
    </submittedName>
</protein>
<organism evidence="1 2">
    <name type="scientific">Xylanimonas cellulosilytica (strain DSM 15894 / JCM 12276 / CECT 5975 / KCTC 9989 / LMG 20990 / NBRC 107835 / XIL07)</name>
    <dbReference type="NCBI Taxonomy" id="446471"/>
    <lineage>
        <taxon>Bacteria</taxon>
        <taxon>Bacillati</taxon>
        <taxon>Actinomycetota</taxon>
        <taxon>Actinomycetes</taxon>
        <taxon>Micrococcales</taxon>
        <taxon>Promicromonosporaceae</taxon>
        <taxon>Xylanimonas</taxon>
    </lineage>
</organism>
<evidence type="ECO:0000313" key="1">
    <source>
        <dbReference type="EMBL" id="ACZ32478.1"/>
    </source>
</evidence>
<proteinExistence type="predicted"/>
<accession>D1C112</accession>
<dbReference type="Proteomes" id="UP000002255">
    <property type="component" value="Plasmid pXCEL01"/>
</dbReference>
<evidence type="ECO:0000313" key="2">
    <source>
        <dbReference type="Proteomes" id="UP000002255"/>
    </source>
</evidence>
<sequence length="239" mass="25947">MIPAMTSPDGVLSDADVEQLSTELRREFGTRVRSWAEVVRYIVSAVPDVATGALSRAADLAEMSGPNAEHVAWWLRDYIENPEEVAAQVTARRENQSAIAKLGTYVRSRAIAGRGPGPWHANDCRWVAEAHLPDLWEGANTLPDDGRLCSECRAGGLPAPHQVPNDASAPERMIEAIALKGQFVRKRAFRDRQGADQPAGVWHAAGCKLTGRAADARAWEGVPELPADGNQHSCLRRSA</sequence>